<accession>A0A183EDX3</accession>
<dbReference type="WBParaSite" id="GPUH_0001918901-mRNA-1">
    <property type="protein sequence ID" value="GPUH_0001918901-mRNA-1"/>
    <property type="gene ID" value="GPUH_0001918901"/>
</dbReference>
<evidence type="ECO:0000313" key="4">
    <source>
        <dbReference type="WBParaSite" id="GPUH_0001918901-mRNA-1"/>
    </source>
</evidence>
<dbReference type="Proteomes" id="UP000271098">
    <property type="component" value="Unassembled WGS sequence"/>
</dbReference>
<evidence type="ECO:0000313" key="3">
    <source>
        <dbReference type="Proteomes" id="UP000271098"/>
    </source>
</evidence>
<sequence>MSRMDALLDCASKGAFLASIHSDEENDAIKDLLMKGKVSRAYIGLQSKKYDVAQRYWSDGTPVNYFKWMSGKPDNGKYEDDGCVVISAKGGFWDDWACEVNADVEISAAVCQINKRMCPEGFAYFSVTNNCYRYSALRLFIGLKLVDGEYVWTDGEPYDYSNWDKAKPTSGSRQECAVMIPARNGIWDDWKCISSCKKCMVYGAICEIE</sequence>
<dbReference type="InterPro" id="IPR016187">
    <property type="entry name" value="CTDL_fold"/>
</dbReference>
<dbReference type="InterPro" id="IPR050111">
    <property type="entry name" value="C-type_lectin/snaclec_domain"/>
</dbReference>
<organism evidence="4">
    <name type="scientific">Gongylonema pulchrum</name>
    <dbReference type="NCBI Taxonomy" id="637853"/>
    <lineage>
        <taxon>Eukaryota</taxon>
        <taxon>Metazoa</taxon>
        <taxon>Ecdysozoa</taxon>
        <taxon>Nematoda</taxon>
        <taxon>Chromadorea</taxon>
        <taxon>Rhabditida</taxon>
        <taxon>Spirurina</taxon>
        <taxon>Spiruromorpha</taxon>
        <taxon>Spiruroidea</taxon>
        <taxon>Gongylonematidae</taxon>
        <taxon>Gongylonema</taxon>
    </lineage>
</organism>
<evidence type="ECO:0000313" key="2">
    <source>
        <dbReference type="EMBL" id="VDN33287.1"/>
    </source>
</evidence>
<dbReference type="PANTHER" id="PTHR22803">
    <property type="entry name" value="MANNOSE, PHOSPHOLIPASE, LECTIN RECEPTOR RELATED"/>
    <property type="match status" value="1"/>
</dbReference>
<dbReference type="AlphaFoldDB" id="A0A183EDX3"/>
<feature type="domain" description="C-type lectin" evidence="1">
    <location>
        <begin position="1"/>
        <end position="99"/>
    </location>
</feature>
<dbReference type="InterPro" id="IPR001304">
    <property type="entry name" value="C-type_lectin-like"/>
</dbReference>
<dbReference type="OrthoDB" id="5877732at2759"/>
<gene>
    <name evidence="2" type="ORF">GPUH_LOCUS19164</name>
</gene>
<keyword evidence="3" id="KW-1185">Reference proteome</keyword>
<protein>
    <submittedName>
        <fullName evidence="4">C-type lectin domain-containing protein</fullName>
    </submittedName>
</protein>
<dbReference type="Gene3D" id="3.10.100.10">
    <property type="entry name" value="Mannose-Binding Protein A, subunit A"/>
    <property type="match status" value="2"/>
</dbReference>
<dbReference type="PROSITE" id="PS50041">
    <property type="entry name" value="C_TYPE_LECTIN_2"/>
    <property type="match status" value="2"/>
</dbReference>
<name>A0A183EDX3_9BILA</name>
<dbReference type="EMBL" id="UYRT01088033">
    <property type="protein sequence ID" value="VDN33287.1"/>
    <property type="molecule type" value="Genomic_DNA"/>
</dbReference>
<dbReference type="SUPFAM" id="SSF56436">
    <property type="entry name" value="C-type lectin-like"/>
    <property type="match status" value="2"/>
</dbReference>
<reference evidence="4" key="1">
    <citation type="submission" date="2016-06" db="UniProtKB">
        <authorList>
            <consortium name="WormBaseParasite"/>
        </authorList>
    </citation>
    <scope>IDENTIFICATION</scope>
</reference>
<dbReference type="InterPro" id="IPR016186">
    <property type="entry name" value="C-type_lectin-like/link_sf"/>
</dbReference>
<dbReference type="Pfam" id="PF00059">
    <property type="entry name" value="Lectin_C"/>
    <property type="match status" value="2"/>
</dbReference>
<dbReference type="SMART" id="SM00034">
    <property type="entry name" value="CLECT"/>
    <property type="match status" value="1"/>
</dbReference>
<dbReference type="CDD" id="cd00037">
    <property type="entry name" value="CLECT"/>
    <property type="match status" value="2"/>
</dbReference>
<reference evidence="2 3" key="2">
    <citation type="submission" date="2018-11" db="EMBL/GenBank/DDBJ databases">
        <authorList>
            <consortium name="Pathogen Informatics"/>
        </authorList>
    </citation>
    <scope>NUCLEOTIDE SEQUENCE [LARGE SCALE GENOMIC DNA]</scope>
</reference>
<evidence type="ECO:0000259" key="1">
    <source>
        <dbReference type="PROSITE" id="PS50041"/>
    </source>
</evidence>
<proteinExistence type="predicted"/>
<feature type="domain" description="C-type lectin" evidence="1">
    <location>
        <begin position="139"/>
        <end position="192"/>
    </location>
</feature>